<dbReference type="EMBL" id="BLLK01000047">
    <property type="protein sequence ID" value="GFH53860.1"/>
    <property type="molecule type" value="Genomic_DNA"/>
</dbReference>
<evidence type="ECO:0008006" key="3">
    <source>
        <dbReference type="Google" id="ProtNLM"/>
    </source>
</evidence>
<protein>
    <recommendedName>
        <fullName evidence="3">F-box domain-containing protein</fullName>
    </recommendedName>
</protein>
<accession>A0AAD3CZN5</accession>
<organism evidence="1 2">
    <name type="scientific">Chaetoceros tenuissimus</name>
    <dbReference type="NCBI Taxonomy" id="426638"/>
    <lineage>
        <taxon>Eukaryota</taxon>
        <taxon>Sar</taxon>
        <taxon>Stramenopiles</taxon>
        <taxon>Ochrophyta</taxon>
        <taxon>Bacillariophyta</taxon>
        <taxon>Coscinodiscophyceae</taxon>
        <taxon>Chaetocerotophycidae</taxon>
        <taxon>Chaetocerotales</taxon>
        <taxon>Chaetocerotaceae</taxon>
        <taxon>Chaetoceros</taxon>
    </lineage>
</organism>
<evidence type="ECO:0000313" key="1">
    <source>
        <dbReference type="EMBL" id="GFH53860.1"/>
    </source>
</evidence>
<keyword evidence="2" id="KW-1185">Reference proteome</keyword>
<dbReference type="Proteomes" id="UP001054902">
    <property type="component" value="Unassembled WGS sequence"/>
</dbReference>
<gene>
    <name evidence="1" type="ORF">CTEN210_10336</name>
</gene>
<sequence>MQMKPTSDSVQRQQELSKLESLPDDIFTKILTYFIASKQDESCNMEGVAFLYKSFSLVSKRLRRYCDVFCQTVPIDVMDQWQDNYNMIACICRAKMKLSSLAVRDTEMNMRVSLFLYMLEKCDLSQLQVLDVRSFSSFRQRQDADTISKASEAGIPKHIFHKETEIFNEAKHVDTDASPFFFNMKIEELVLRGIRNVGNDLPIQDLRFVLDFCDNEHSAGCVMDIITSCKDLQHLFFHVRYMATERLLIDVTKAIETLSKMKSLEVSVHDNAKGKFDIKSDSIIDMIVSSPECEINQIICPKLKKLDVCALKFGESFLDSFASTSLETLTFTLQDFTLQEFESEPEENHRQQSFFVHNFIKMLPELKTLTLGGDGSTDSFPTRLRIESNSLEMIDATSIHTDMKLNFTHVSCPNLKHLAVFVDRDDIFFHSRYYCPIEVGNEELLLRLGLTIQTKIEEGLSDEERSDGVLRFATERTNTDLLSTLDIPESCIIFFQAYIP</sequence>
<proteinExistence type="predicted"/>
<dbReference type="SUPFAM" id="SSF52047">
    <property type="entry name" value="RNI-like"/>
    <property type="match status" value="1"/>
</dbReference>
<dbReference type="Gene3D" id="3.80.10.10">
    <property type="entry name" value="Ribonuclease Inhibitor"/>
    <property type="match status" value="1"/>
</dbReference>
<reference evidence="1 2" key="1">
    <citation type="journal article" date="2021" name="Sci. Rep.">
        <title>The genome of the diatom Chaetoceros tenuissimus carries an ancient integrated fragment of an extant virus.</title>
        <authorList>
            <person name="Hongo Y."/>
            <person name="Kimura K."/>
            <person name="Takaki Y."/>
            <person name="Yoshida Y."/>
            <person name="Baba S."/>
            <person name="Kobayashi G."/>
            <person name="Nagasaki K."/>
            <person name="Hano T."/>
            <person name="Tomaru Y."/>
        </authorList>
    </citation>
    <scope>NUCLEOTIDE SEQUENCE [LARGE SCALE GENOMIC DNA]</scope>
    <source>
        <strain evidence="1 2">NIES-3715</strain>
    </source>
</reference>
<dbReference type="AlphaFoldDB" id="A0AAD3CZN5"/>
<evidence type="ECO:0000313" key="2">
    <source>
        <dbReference type="Proteomes" id="UP001054902"/>
    </source>
</evidence>
<comment type="caution">
    <text evidence="1">The sequence shown here is derived from an EMBL/GenBank/DDBJ whole genome shotgun (WGS) entry which is preliminary data.</text>
</comment>
<dbReference type="InterPro" id="IPR032675">
    <property type="entry name" value="LRR_dom_sf"/>
</dbReference>
<name>A0AAD3CZN5_9STRA</name>